<evidence type="ECO:0008006" key="2">
    <source>
        <dbReference type="Google" id="ProtNLM"/>
    </source>
</evidence>
<gene>
    <name evidence="1" type="ORF">Tci_661694</name>
</gene>
<name>A0A699KG96_TANCI</name>
<dbReference type="EMBL" id="BKCJ010509750">
    <property type="protein sequence ID" value="GFA89722.1"/>
    <property type="molecule type" value="Genomic_DNA"/>
</dbReference>
<reference evidence="1" key="1">
    <citation type="journal article" date="2019" name="Sci. Rep.">
        <title>Draft genome of Tanacetum cinerariifolium, the natural source of mosquito coil.</title>
        <authorList>
            <person name="Yamashiro T."/>
            <person name="Shiraishi A."/>
            <person name="Satake H."/>
            <person name="Nakayama K."/>
        </authorList>
    </citation>
    <scope>NUCLEOTIDE SEQUENCE</scope>
</reference>
<comment type="caution">
    <text evidence="1">The sequence shown here is derived from an EMBL/GenBank/DDBJ whole genome shotgun (WGS) entry which is preliminary data.</text>
</comment>
<dbReference type="AlphaFoldDB" id="A0A699KG96"/>
<accession>A0A699KG96</accession>
<sequence length="111" mass="12646">MADLSKDIQCASSDTWPPMLDKTDFASWQQRIRLYYHGKENGVNILKSIDERPFHMGTFKETLAEGGQDNVVDEDVDEPIVQDLALNVDNVFLADECDVFDSNCKTRMKNT</sequence>
<organism evidence="1">
    <name type="scientific">Tanacetum cinerariifolium</name>
    <name type="common">Dalmatian daisy</name>
    <name type="synonym">Chrysanthemum cinerariifolium</name>
    <dbReference type="NCBI Taxonomy" id="118510"/>
    <lineage>
        <taxon>Eukaryota</taxon>
        <taxon>Viridiplantae</taxon>
        <taxon>Streptophyta</taxon>
        <taxon>Embryophyta</taxon>
        <taxon>Tracheophyta</taxon>
        <taxon>Spermatophyta</taxon>
        <taxon>Magnoliopsida</taxon>
        <taxon>eudicotyledons</taxon>
        <taxon>Gunneridae</taxon>
        <taxon>Pentapetalae</taxon>
        <taxon>asterids</taxon>
        <taxon>campanulids</taxon>
        <taxon>Asterales</taxon>
        <taxon>Asteraceae</taxon>
        <taxon>Asteroideae</taxon>
        <taxon>Anthemideae</taxon>
        <taxon>Anthemidinae</taxon>
        <taxon>Tanacetum</taxon>
    </lineage>
</organism>
<evidence type="ECO:0000313" key="1">
    <source>
        <dbReference type="EMBL" id="GFA89722.1"/>
    </source>
</evidence>
<proteinExistence type="predicted"/>
<feature type="non-terminal residue" evidence="1">
    <location>
        <position position="111"/>
    </location>
</feature>
<protein>
    <recommendedName>
        <fullName evidence="2">Integrase, catalytic region, zinc finger, CCHC-type, peptidase aspartic, catalytic</fullName>
    </recommendedName>
</protein>